<keyword evidence="3" id="KW-1185">Reference proteome</keyword>
<evidence type="ECO:0000313" key="3">
    <source>
        <dbReference type="Proteomes" id="UP000325105"/>
    </source>
</evidence>
<accession>A0A5S5DNX1</accession>
<dbReference type="AlphaFoldDB" id="A0A5S5DNX1"/>
<proteinExistence type="predicted"/>
<evidence type="ECO:0000313" key="2">
    <source>
        <dbReference type="EMBL" id="TYP97650.1"/>
    </source>
</evidence>
<dbReference type="Proteomes" id="UP000325105">
    <property type="component" value="Unassembled WGS sequence"/>
</dbReference>
<sequence length="56" mass="6762">MQTENYRLQKKVFDTAKHVRRKALMQFRDGIAERKKTTGSSQDEEKANPNRFHLYY</sequence>
<comment type="caution">
    <text evidence="2">The sequence shown here is derived from an EMBL/GenBank/DDBJ whole genome shotgun (WGS) entry which is preliminary data.</text>
</comment>
<feature type="region of interest" description="Disordered" evidence="1">
    <location>
        <begin position="32"/>
        <end position="56"/>
    </location>
</feature>
<reference evidence="2 3" key="1">
    <citation type="submission" date="2019-07" db="EMBL/GenBank/DDBJ databases">
        <title>Genomic Encyclopedia of Archaeal and Bacterial Type Strains, Phase II (KMG-II): from individual species to whole genera.</title>
        <authorList>
            <person name="Goeker M."/>
        </authorList>
    </citation>
    <scope>NUCLEOTIDE SEQUENCE [LARGE SCALE GENOMIC DNA]</scope>
    <source>
        <strain evidence="2 3">DSM 18850</strain>
    </source>
</reference>
<organism evidence="2 3">
    <name type="scientific">Sphingobacterium allocomposti</name>
    <dbReference type="NCBI Taxonomy" id="415956"/>
    <lineage>
        <taxon>Bacteria</taxon>
        <taxon>Pseudomonadati</taxon>
        <taxon>Bacteroidota</taxon>
        <taxon>Sphingobacteriia</taxon>
        <taxon>Sphingobacteriales</taxon>
        <taxon>Sphingobacteriaceae</taxon>
        <taxon>Sphingobacterium</taxon>
    </lineage>
</organism>
<gene>
    <name evidence="2" type="ORF">BC792_10272</name>
</gene>
<dbReference type="EMBL" id="VNHX01000002">
    <property type="protein sequence ID" value="TYP97650.1"/>
    <property type="molecule type" value="Genomic_DNA"/>
</dbReference>
<protein>
    <submittedName>
        <fullName evidence="2">Uncharacterized protein</fullName>
    </submittedName>
</protein>
<name>A0A5S5DNX1_9SPHI</name>
<evidence type="ECO:0000256" key="1">
    <source>
        <dbReference type="SAM" id="MobiDB-lite"/>
    </source>
</evidence>